<evidence type="ECO:0000313" key="4">
    <source>
        <dbReference type="Proteomes" id="UP000298358"/>
    </source>
</evidence>
<keyword evidence="2" id="KW-0812">Transmembrane</keyword>
<gene>
    <name evidence="3" type="ORF">E4U02_01030</name>
</gene>
<accession>A0A4Y9FZ57</accession>
<sequence length="302" mass="31993">MSMYPTLARSARSGAQALLGLALGIALGIGGIALTWLGAPGIIALALVVGVGVWLGGIEQLDAGRDWIAMAGLFVLLLGGPTPDDFSISYLVTMAFGVIVGLVANLLFPPLYLQQASARLSSLRDAAAAHLHDMADAVEADQLEKEHLHRIVRELRETETQVAAAVEDADESSRANPRARGRGQDRELNRQRLEALERTTFSIRELADALERAHDRPAGPEPAQDLLAEAIHRVADLVAQAPRSDAGAEQLTAAERALERYTSAIDDAAGGAERVAVPSGVAEEITAAVCLRRIVDASRPLV</sequence>
<keyword evidence="2" id="KW-1133">Transmembrane helix</keyword>
<reference evidence="3 4" key="1">
    <citation type="submission" date="2019-03" db="EMBL/GenBank/DDBJ databases">
        <title>Diversity of the mouse oral microbiome.</title>
        <authorList>
            <person name="Joseph S."/>
            <person name="Aduse-Opoku J."/>
            <person name="Curtis M."/>
            <person name="Wade W."/>
            <person name="Hashim A."/>
        </authorList>
    </citation>
    <scope>NUCLEOTIDE SEQUENCE [LARGE SCALE GENOMIC DNA]</scope>
    <source>
        <strain evidence="3 4">P1012</strain>
    </source>
</reference>
<comment type="caution">
    <text evidence="3">The sequence shown here is derived from an EMBL/GenBank/DDBJ whole genome shotgun (WGS) entry which is preliminary data.</text>
</comment>
<organism evidence="3 4">
    <name type="scientific">Microbacterium paludicola</name>
    <dbReference type="NCBI Taxonomy" id="300019"/>
    <lineage>
        <taxon>Bacteria</taxon>
        <taxon>Bacillati</taxon>
        <taxon>Actinomycetota</taxon>
        <taxon>Actinomycetes</taxon>
        <taxon>Micrococcales</taxon>
        <taxon>Microbacteriaceae</taxon>
        <taxon>Microbacterium</taxon>
    </lineage>
</organism>
<feature type="region of interest" description="Disordered" evidence="1">
    <location>
        <begin position="165"/>
        <end position="189"/>
    </location>
</feature>
<keyword evidence="4" id="KW-1185">Reference proteome</keyword>
<keyword evidence="2" id="KW-0472">Membrane</keyword>
<feature type="transmembrane region" description="Helical" evidence="2">
    <location>
        <begin position="38"/>
        <end position="55"/>
    </location>
</feature>
<dbReference type="EMBL" id="SPQB01000001">
    <property type="protein sequence ID" value="TFU34713.1"/>
    <property type="molecule type" value="Genomic_DNA"/>
</dbReference>
<feature type="transmembrane region" description="Helical" evidence="2">
    <location>
        <begin position="88"/>
        <end position="113"/>
    </location>
</feature>
<evidence type="ECO:0000256" key="1">
    <source>
        <dbReference type="SAM" id="MobiDB-lite"/>
    </source>
</evidence>
<evidence type="ECO:0000313" key="3">
    <source>
        <dbReference type="EMBL" id="TFU34713.1"/>
    </source>
</evidence>
<dbReference type="Proteomes" id="UP000298358">
    <property type="component" value="Unassembled WGS sequence"/>
</dbReference>
<evidence type="ECO:0000256" key="2">
    <source>
        <dbReference type="SAM" id="Phobius"/>
    </source>
</evidence>
<name>A0A4Y9FZ57_9MICO</name>
<dbReference type="OrthoDB" id="3579456at2"/>
<protein>
    <submittedName>
        <fullName evidence="3">FUSC family protein</fullName>
    </submittedName>
</protein>
<dbReference type="AlphaFoldDB" id="A0A4Y9FZ57"/>
<proteinExistence type="predicted"/>